<evidence type="ECO:0000259" key="2">
    <source>
        <dbReference type="Pfam" id="PF09118"/>
    </source>
</evidence>
<feature type="chain" id="PRO_5046021011" description="Galactose oxidase-like Early set domain-containing protein" evidence="1">
    <location>
        <begin position="32"/>
        <end position="726"/>
    </location>
</feature>
<proteinExistence type="predicted"/>
<dbReference type="Gene3D" id="2.130.10.80">
    <property type="entry name" value="Galactose oxidase/kelch, beta-propeller"/>
    <property type="match status" value="1"/>
</dbReference>
<dbReference type="RefSeq" id="WP_344837725.1">
    <property type="nucleotide sequence ID" value="NZ_BAAAUV010000032.1"/>
</dbReference>
<dbReference type="Gene3D" id="2.60.120.260">
    <property type="entry name" value="Galactose-binding domain-like"/>
    <property type="match status" value="1"/>
</dbReference>
<dbReference type="Proteomes" id="UP001501237">
    <property type="component" value="Unassembled WGS sequence"/>
</dbReference>
<dbReference type="InterPro" id="IPR011043">
    <property type="entry name" value="Gal_Oxase/kelch_b-propeller"/>
</dbReference>
<dbReference type="InterPro" id="IPR037293">
    <property type="entry name" value="Gal_Oxidase_central_sf"/>
</dbReference>
<dbReference type="SUPFAM" id="SSF81296">
    <property type="entry name" value="E set domains"/>
    <property type="match status" value="1"/>
</dbReference>
<organism evidence="3 4">
    <name type="scientific">Actinocorallia longicatena</name>
    <dbReference type="NCBI Taxonomy" id="111803"/>
    <lineage>
        <taxon>Bacteria</taxon>
        <taxon>Bacillati</taxon>
        <taxon>Actinomycetota</taxon>
        <taxon>Actinomycetes</taxon>
        <taxon>Streptosporangiales</taxon>
        <taxon>Thermomonosporaceae</taxon>
        <taxon>Actinocorallia</taxon>
    </lineage>
</organism>
<accession>A0ABP6QP92</accession>
<reference evidence="4" key="1">
    <citation type="journal article" date="2019" name="Int. J. Syst. Evol. Microbiol.">
        <title>The Global Catalogue of Microorganisms (GCM) 10K type strain sequencing project: providing services to taxonomists for standard genome sequencing and annotation.</title>
        <authorList>
            <consortium name="The Broad Institute Genomics Platform"/>
            <consortium name="The Broad Institute Genome Sequencing Center for Infectious Disease"/>
            <person name="Wu L."/>
            <person name="Ma J."/>
        </authorList>
    </citation>
    <scope>NUCLEOTIDE SEQUENCE [LARGE SCALE GENOMIC DNA]</scope>
    <source>
        <strain evidence="4">JCM 9377</strain>
    </source>
</reference>
<dbReference type="PANTHER" id="PTHR32208:SF21">
    <property type="entry name" value="LOW QUALITY PROTEIN: ALDEHYDE OXIDASE GLOX-LIKE"/>
    <property type="match status" value="1"/>
</dbReference>
<keyword evidence="4" id="KW-1185">Reference proteome</keyword>
<evidence type="ECO:0000256" key="1">
    <source>
        <dbReference type="SAM" id="SignalP"/>
    </source>
</evidence>
<name>A0ABP6QP92_9ACTN</name>
<sequence length="726" mass="78385">MRFHRPRVRAVLFGSAVVTASFVQGVAPAQAATNLVKNPKLETMSGKLPKCWTSWQYGSNKGSAKIVAGHGGKRAVQITQSVRVSGARALIQTPGCAIKTSAGQRFNLSFYMKSSTSKMSVMFFRQKTNGKWVHWGDLGVGAANTRWHRASVTTGGVPAGTKAVRFGLAIAGKGSITTDDYSLTKAGKVKGSCTDVNGCTRGKWKVVGFGDPVPNAAGGDSGDIGQAVKKGVRAMHTVLLNNGKVLLIAGSGNNRENFDAGRFTSWLYDPATGKHKVIPTPIDMFCAGHVQLPDGRVLVVSGTKKYPTYVDGNPNPIDGWQGSEKSYLFDPRDNKYHRVSDMNDGHWYPSATIMGNGDVYSVGGYAGQYNAGGWQYVSRVAERFKYNKKSATGGAWLKADKIVQPGINWATYPSLILMQDGRLFYSGSSVFGHPIGQHDDTDVSQNQYNTGPGIFNDHNNKVGTNATWAPVGGLRDINARDQSAAVLLPPAQRQKVMVMGGMDFRQDGNTAHAHTDIVDLNAKKPVYKKGPDLKQAKTYVSAVLLPDGTVFETGGSYQARREYVREASVFNPAKPNAWTSMAADPVGRTYHNTAILLPDGRVLAAGSNPASNFYETRISIYSPTYLYKGARPKITGVDSKYWAYGSTHTIKTNRTIKSAWLMRPGAVTHSSDPNQRAVAPSSLKIKGGTVRFKLTNNGNVAPPGWYMLFATDSKGVPSVAKWIHVG</sequence>
<dbReference type="PANTHER" id="PTHR32208">
    <property type="entry name" value="SECRETED PROTEIN-RELATED"/>
    <property type="match status" value="1"/>
</dbReference>
<dbReference type="InterPro" id="IPR015202">
    <property type="entry name" value="GO-like_E_set"/>
</dbReference>
<keyword evidence="1" id="KW-0732">Signal</keyword>
<feature type="signal peptide" evidence="1">
    <location>
        <begin position="1"/>
        <end position="31"/>
    </location>
</feature>
<feature type="domain" description="Galactose oxidase-like Early set" evidence="2">
    <location>
        <begin position="631"/>
        <end position="725"/>
    </location>
</feature>
<dbReference type="InterPro" id="IPR014756">
    <property type="entry name" value="Ig_E-set"/>
</dbReference>
<dbReference type="SUPFAM" id="SSF50965">
    <property type="entry name" value="Galactose oxidase, central domain"/>
    <property type="match status" value="1"/>
</dbReference>
<protein>
    <recommendedName>
        <fullName evidence="2">Galactose oxidase-like Early set domain-containing protein</fullName>
    </recommendedName>
</protein>
<gene>
    <name evidence="3" type="ORF">GCM10010468_72290</name>
</gene>
<dbReference type="InterPro" id="IPR013783">
    <property type="entry name" value="Ig-like_fold"/>
</dbReference>
<dbReference type="Gene3D" id="2.60.40.10">
    <property type="entry name" value="Immunoglobulins"/>
    <property type="match status" value="1"/>
</dbReference>
<evidence type="ECO:0000313" key="3">
    <source>
        <dbReference type="EMBL" id="GAA3237395.1"/>
    </source>
</evidence>
<dbReference type="Pfam" id="PF09118">
    <property type="entry name" value="GO-like_E_set"/>
    <property type="match status" value="1"/>
</dbReference>
<evidence type="ECO:0000313" key="4">
    <source>
        <dbReference type="Proteomes" id="UP001501237"/>
    </source>
</evidence>
<dbReference type="EMBL" id="BAAAUV010000032">
    <property type="protein sequence ID" value="GAA3237395.1"/>
    <property type="molecule type" value="Genomic_DNA"/>
</dbReference>
<comment type="caution">
    <text evidence="3">The sequence shown here is derived from an EMBL/GenBank/DDBJ whole genome shotgun (WGS) entry which is preliminary data.</text>
</comment>
<dbReference type="CDD" id="cd02851">
    <property type="entry name" value="E_set_GO_C"/>
    <property type="match status" value="1"/>
</dbReference>